<organism evidence="6 7">
    <name type="scientific">Porphyromonas gingivicanis</name>
    <dbReference type="NCBI Taxonomy" id="266762"/>
    <lineage>
        <taxon>Bacteria</taxon>
        <taxon>Pseudomonadati</taxon>
        <taxon>Bacteroidota</taxon>
        <taxon>Bacteroidia</taxon>
        <taxon>Bacteroidales</taxon>
        <taxon>Porphyromonadaceae</taxon>
        <taxon>Porphyromonas</taxon>
    </lineage>
</organism>
<sequence length="193" mass="21683">MAILGIVVLGLIIAIGAYFAKSYNKMVALDEKVQNAWGQVENVYQRRADLIPNLVATVKGYATHEQETLTQVMEARAKATQTTLNADNLTPEALERFSKVQGELSGALTRLMAVSENYPTLKANENFIMLQTQLEGTENRISVERKRFNDVAKEYNGFIRSFPTNIVAGFFDFEKRAYFEASEEAKTAPKIEF</sequence>
<dbReference type="GO" id="GO:0016020">
    <property type="term" value="C:membrane"/>
    <property type="evidence" value="ECO:0007669"/>
    <property type="project" value="UniProtKB-SubCell"/>
</dbReference>
<comment type="caution">
    <text evidence="6">The sequence shown here is derived from an EMBL/GenBank/DDBJ whole genome shotgun (WGS) entry which is preliminary data.</text>
</comment>
<keyword evidence="4" id="KW-1133">Transmembrane helix</keyword>
<dbReference type="eggNOG" id="COG1704">
    <property type="taxonomic scope" value="Bacteria"/>
</dbReference>
<dbReference type="InterPro" id="IPR007156">
    <property type="entry name" value="MamQ_LemA"/>
</dbReference>
<dbReference type="Gene3D" id="1.20.1440.20">
    <property type="entry name" value="LemA-like domain"/>
    <property type="match status" value="1"/>
</dbReference>
<keyword evidence="3" id="KW-0812">Transmembrane</keyword>
<comment type="similarity">
    <text evidence="2">Belongs to the LemA family.</text>
</comment>
<dbReference type="Proteomes" id="UP000030134">
    <property type="component" value="Unassembled WGS sequence"/>
</dbReference>
<comment type="subcellular location">
    <subcellularLocation>
        <location evidence="1">Membrane</location>
        <topology evidence="1">Single-pass membrane protein</topology>
    </subcellularLocation>
</comment>
<dbReference type="Pfam" id="PF04011">
    <property type="entry name" value="LemA"/>
    <property type="match status" value="1"/>
</dbReference>
<keyword evidence="7" id="KW-1185">Reference proteome</keyword>
<dbReference type="AlphaFoldDB" id="A0A0A2G4P7"/>
<dbReference type="InterPro" id="IPR023353">
    <property type="entry name" value="LemA-like_dom_sf"/>
</dbReference>
<evidence type="ECO:0000313" key="7">
    <source>
        <dbReference type="Proteomes" id="UP000030134"/>
    </source>
</evidence>
<evidence type="ECO:0000313" key="6">
    <source>
        <dbReference type="EMBL" id="KGN98226.1"/>
    </source>
</evidence>
<dbReference type="PANTHER" id="PTHR34478">
    <property type="entry name" value="PROTEIN LEMA"/>
    <property type="match status" value="1"/>
</dbReference>
<evidence type="ECO:0000256" key="4">
    <source>
        <dbReference type="ARBA" id="ARBA00022989"/>
    </source>
</evidence>
<dbReference type="PANTHER" id="PTHR34478:SF2">
    <property type="entry name" value="MEMBRANE PROTEIN"/>
    <property type="match status" value="1"/>
</dbReference>
<dbReference type="SUPFAM" id="SSF140478">
    <property type="entry name" value="LemA-like"/>
    <property type="match status" value="1"/>
</dbReference>
<dbReference type="EMBL" id="JQZW01000008">
    <property type="protein sequence ID" value="KGN98226.1"/>
    <property type="molecule type" value="Genomic_DNA"/>
</dbReference>
<name>A0A0A2G4P7_9PORP</name>
<protein>
    <submittedName>
        <fullName evidence="6">LemA family protein</fullName>
    </submittedName>
</protein>
<proteinExistence type="inferred from homology"/>
<evidence type="ECO:0000256" key="3">
    <source>
        <dbReference type="ARBA" id="ARBA00022692"/>
    </source>
</evidence>
<evidence type="ECO:0000256" key="1">
    <source>
        <dbReference type="ARBA" id="ARBA00004167"/>
    </source>
</evidence>
<evidence type="ECO:0000256" key="5">
    <source>
        <dbReference type="ARBA" id="ARBA00023136"/>
    </source>
</evidence>
<gene>
    <name evidence="6" type="ORF">HQ36_04820</name>
</gene>
<evidence type="ECO:0000256" key="2">
    <source>
        <dbReference type="ARBA" id="ARBA00008854"/>
    </source>
</evidence>
<keyword evidence="5" id="KW-0472">Membrane</keyword>
<reference evidence="6 7" key="1">
    <citation type="submission" date="2014-08" db="EMBL/GenBank/DDBJ databases">
        <title>Porphyromonas gingivicanis strain:COT-022_OH1391 Genome sequencing.</title>
        <authorList>
            <person name="Wallis C."/>
            <person name="Deusch O."/>
            <person name="O'Flynn C."/>
            <person name="Davis I."/>
            <person name="Jospin G."/>
            <person name="Darling A.E."/>
            <person name="Coil D.A."/>
            <person name="Alexiev A."/>
            <person name="Horsfall A."/>
            <person name="Kirkwood N."/>
            <person name="Harris S."/>
            <person name="Eisen J.A."/>
        </authorList>
    </citation>
    <scope>NUCLEOTIDE SEQUENCE [LARGE SCALE GENOMIC DNA]</scope>
    <source>
        <strain evidence="7">COT-022 OH1391</strain>
    </source>
</reference>
<accession>A0A0A2G4P7</accession>